<dbReference type="SUPFAM" id="SSF54211">
    <property type="entry name" value="Ribosomal protein S5 domain 2-like"/>
    <property type="match status" value="1"/>
</dbReference>
<protein>
    <submittedName>
        <fullName evidence="5">YifB family Mg chelatase-like AAA ATPase</fullName>
    </submittedName>
</protein>
<dbReference type="InterPro" id="IPR020568">
    <property type="entry name" value="Ribosomal_Su5_D2-typ_SF"/>
</dbReference>
<evidence type="ECO:0000256" key="1">
    <source>
        <dbReference type="ARBA" id="ARBA00006354"/>
    </source>
</evidence>
<dbReference type="RefSeq" id="WP_154508907.1">
    <property type="nucleotide sequence ID" value="NZ_JAXELC010000031.1"/>
</dbReference>
<dbReference type="GO" id="GO:0005524">
    <property type="term" value="F:ATP binding"/>
    <property type="evidence" value="ECO:0007669"/>
    <property type="project" value="UniProtKB-KW"/>
</dbReference>
<dbReference type="PANTHER" id="PTHR32039">
    <property type="entry name" value="MAGNESIUM-CHELATASE SUBUNIT CHLI"/>
    <property type="match status" value="1"/>
</dbReference>
<accession>A0A6L5XIL7</accession>
<dbReference type="EMBL" id="VUMH01000002">
    <property type="protein sequence ID" value="MSS26968.1"/>
    <property type="molecule type" value="Genomic_DNA"/>
</dbReference>
<dbReference type="NCBIfam" id="TIGR00368">
    <property type="entry name" value="YifB family Mg chelatase-like AAA ATPase"/>
    <property type="match status" value="1"/>
</dbReference>
<feature type="domain" description="MCM C-terminal AAA(+) ATPase" evidence="4">
    <location>
        <begin position="291"/>
        <end position="386"/>
    </location>
</feature>
<dbReference type="Gene3D" id="3.40.50.300">
    <property type="entry name" value="P-loop containing nucleotide triphosphate hydrolases"/>
    <property type="match status" value="1"/>
</dbReference>
<evidence type="ECO:0000313" key="6">
    <source>
        <dbReference type="Proteomes" id="UP000477488"/>
    </source>
</evidence>
<evidence type="ECO:0000256" key="3">
    <source>
        <dbReference type="ARBA" id="ARBA00022840"/>
    </source>
</evidence>
<dbReference type="AlphaFoldDB" id="A0A6L5XIL7"/>
<gene>
    <name evidence="5" type="ORF">FYJ44_02685</name>
</gene>
<dbReference type="PANTHER" id="PTHR32039:SF7">
    <property type="entry name" value="COMPETENCE PROTEIN COMM"/>
    <property type="match status" value="1"/>
</dbReference>
<dbReference type="InterPro" id="IPR001208">
    <property type="entry name" value="MCM_dom"/>
</dbReference>
<dbReference type="InterPro" id="IPR000523">
    <property type="entry name" value="Mg_chelatse_chII-like_cat_dom"/>
</dbReference>
<sequence length="509" mass="53585">MVIRLYSGGLEGVDAFPVEVEVDYVRQGLPGFSLVGLAETEVREARDRVFAALRACNFRLPPARITVNLAPAGQRKAGTGYDLPLAVGLLAAAGLIPPDKLSGLFFTGELSLTGSLKPVRGVLPLAILARRHEAAGLVTPPGNAAEAAVVPGLPVYAPRDLAQCAAFLAGAEALEARRPDETVASSVALPDFAEVKGQQAAKRALEIAAAGGHNLLMIGPPGSGKTMLAQRLPGILPPLSFEEALEVTKIYSVAGHLPPESGLVSARPFRSPHHTVSDVALVGGGRQPRPGEVSLAHRGVLFLDELPEYSKAALEALRQPLEDGVVTVARAARSVTYPAACMLVAAMNPCPCGYHGDPAHACTCRAEQLARYRNKLSGPLLDRIDLHVEVPAVPYADLRAATGGISSAEMRARVLAARAVQEERFAGLAIRCNAELSGGPLERHCALDAAGHGLMEAVMHRLGLSARAYTRVLRLARTIADLAGVESIRQEHLAEAVALRVLDRGVAER</sequence>
<reference evidence="5 6" key="1">
    <citation type="submission" date="2019-09" db="EMBL/GenBank/DDBJ databases">
        <title>In-depth cultivation of the pig gut microbiome towards novel bacterial diversity and tailored functional studies.</title>
        <authorList>
            <person name="Wylensek D."/>
            <person name="Hitch T.C.A."/>
            <person name="Clavel T."/>
        </authorList>
    </citation>
    <scope>NUCLEOTIDE SEQUENCE [LARGE SCALE GENOMIC DNA]</scope>
    <source>
        <strain evidence="5 6">PG-178-WT-4</strain>
    </source>
</reference>
<dbReference type="InterPro" id="IPR003593">
    <property type="entry name" value="AAA+_ATPase"/>
</dbReference>
<comment type="similarity">
    <text evidence="1">Belongs to the Mg-chelatase subunits D/I family. ComM subfamily.</text>
</comment>
<dbReference type="InterPro" id="IPR027417">
    <property type="entry name" value="P-loop_NTPase"/>
</dbReference>
<dbReference type="GO" id="GO:0003677">
    <property type="term" value="F:DNA binding"/>
    <property type="evidence" value="ECO:0007669"/>
    <property type="project" value="InterPro"/>
</dbReference>
<keyword evidence="2" id="KW-0547">Nucleotide-binding</keyword>
<keyword evidence="3" id="KW-0067">ATP-binding</keyword>
<proteinExistence type="inferred from homology"/>
<evidence type="ECO:0000256" key="2">
    <source>
        <dbReference type="ARBA" id="ARBA00022741"/>
    </source>
</evidence>
<dbReference type="InterPro" id="IPR045006">
    <property type="entry name" value="CHLI-like"/>
</dbReference>
<dbReference type="PRINTS" id="PR01657">
    <property type="entry name" value="MCMFAMILY"/>
</dbReference>
<dbReference type="SUPFAM" id="SSF52540">
    <property type="entry name" value="P-loop containing nucleoside triphosphate hydrolases"/>
    <property type="match status" value="1"/>
</dbReference>
<dbReference type="SMART" id="SM00382">
    <property type="entry name" value="AAA"/>
    <property type="match status" value="1"/>
</dbReference>
<name>A0A6L5XIL7_9BACT</name>
<dbReference type="Pfam" id="PF13541">
    <property type="entry name" value="ChlI"/>
    <property type="match status" value="1"/>
</dbReference>
<dbReference type="Pfam" id="PF01078">
    <property type="entry name" value="Mg_chelatase"/>
    <property type="match status" value="1"/>
</dbReference>
<evidence type="ECO:0000259" key="4">
    <source>
        <dbReference type="PROSITE" id="PS50051"/>
    </source>
</evidence>
<dbReference type="Gene3D" id="3.30.230.10">
    <property type="match status" value="1"/>
</dbReference>
<dbReference type="InterPro" id="IPR025158">
    <property type="entry name" value="Mg_chelat-rel_C"/>
</dbReference>
<comment type="caution">
    <text evidence="5">The sequence shown here is derived from an EMBL/GenBank/DDBJ whole genome shotgun (WGS) entry which is preliminary data.</text>
</comment>
<keyword evidence="6" id="KW-1185">Reference proteome</keyword>
<dbReference type="InterPro" id="IPR004482">
    <property type="entry name" value="Mg_chelat-rel"/>
</dbReference>
<dbReference type="PROSITE" id="PS50051">
    <property type="entry name" value="MCM_2"/>
    <property type="match status" value="1"/>
</dbReference>
<organism evidence="5 6">
    <name type="scientific">Desulfovibrio porci</name>
    <dbReference type="NCBI Taxonomy" id="2605782"/>
    <lineage>
        <taxon>Bacteria</taxon>
        <taxon>Pseudomonadati</taxon>
        <taxon>Thermodesulfobacteriota</taxon>
        <taxon>Desulfovibrionia</taxon>
        <taxon>Desulfovibrionales</taxon>
        <taxon>Desulfovibrionaceae</taxon>
        <taxon>Desulfovibrio</taxon>
    </lineage>
</organism>
<dbReference type="InterPro" id="IPR014721">
    <property type="entry name" value="Ribsml_uS5_D2-typ_fold_subgr"/>
</dbReference>
<dbReference type="Proteomes" id="UP000477488">
    <property type="component" value="Unassembled WGS sequence"/>
</dbReference>
<dbReference type="Pfam" id="PF13335">
    <property type="entry name" value="Mg_chelatase_C"/>
    <property type="match status" value="1"/>
</dbReference>
<evidence type="ECO:0000313" key="5">
    <source>
        <dbReference type="EMBL" id="MSS26968.1"/>
    </source>
</evidence>